<reference evidence="1 2" key="1">
    <citation type="submission" date="2016-04" db="EMBL/GenBank/DDBJ databases">
        <authorList>
            <person name="Evans L.H."/>
            <person name="Alamgir A."/>
            <person name="Owens N."/>
            <person name="Weber N.D."/>
            <person name="Virtaneva K."/>
            <person name="Barbian K."/>
            <person name="Babar A."/>
            <person name="Rosenke K."/>
        </authorList>
    </citation>
    <scope>NUCLEOTIDE SEQUENCE [LARGE SCALE GENOMIC DNA]</scope>
    <source>
        <strain evidence="1 2">PMB02</strain>
    </source>
</reference>
<protein>
    <submittedName>
        <fullName evidence="1">Uncharacterized protein</fullName>
    </submittedName>
</protein>
<accession>A0A179RXJ3</accession>
<proteinExistence type="predicted"/>
<gene>
    <name evidence="1" type="ORF">A5481_31120</name>
</gene>
<dbReference type="EMBL" id="LWHQ01000097">
    <property type="protein sequence ID" value="OAS13313.1"/>
    <property type="molecule type" value="Genomic_DNA"/>
</dbReference>
<name>A0A179RXJ3_9HYPH</name>
<dbReference type="OrthoDB" id="8457160at2"/>
<dbReference type="AlphaFoldDB" id="A0A179RXJ3"/>
<evidence type="ECO:0000313" key="2">
    <source>
        <dbReference type="Proteomes" id="UP000078316"/>
    </source>
</evidence>
<evidence type="ECO:0000313" key="1">
    <source>
        <dbReference type="EMBL" id="OAS13313.1"/>
    </source>
</evidence>
<comment type="caution">
    <text evidence="1">The sequence shown here is derived from an EMBL/GenBank/DDBJ whole genome shotgun (WGS) entry which is preliminary data.</text>
</comment>
<dbReference type="Proteomes" id="UP000078316">
    <property type="component" value="Unassembled WGS sequence"/>
</dbReference>
<dbReference type="STRING" id="427683.A5481_31120"/>
<sequence>MSTRQLYRFTATAGPWVAGYRHDPAAGTIALTPEEAELDLLAGTIVPDGTPTGPIAVPGAVVVTDRVAAIRGARDYDFTVAELVAFLAGSTLGDELRGTLRDGVAPDRDTLAKLSAALDAAVVLLRAGIATRAPASALADKADAGANANIRSLEGLTTPLSLAQGGTGGRTADGARAALGLPLVPGDPGLPEAVAALYDAWVSGLPVWTGDGPVPVARGRYYRQGAGGPPVQAQ</sequence>
<organism evidence="1 2">
    <name type="scientific">Methylobacterium platani</name>
    <dbReference type="NCBI Taxonomy" id="427683"/>
    <lineage>
        <taxon>Bacteria</taxon>
        <taxon>Pseudomonadati</taxon>
        <taxon>Pseudomonadota</taxon>
        <taxon>Alphaproteobacteria</taxon>
        <taxon>Hyphomicrobiales</taxon>
        <taxon>Methylobacteriaceae</taxon>
        <taxon>Methylobacterium</taxon>
    </lineage>
</organism>
<dbReference type="RefSeq" id="WP_048434550.1">
    <property type="nucleotide sequence ID" value="NZ_LWHQ01000097.1"/>
</dbReference>